<proteinExistence type="predicted"/>
<reference evidence="2 3" key="1">
    <citation type="submission" date="2022-05" db="EMBL/GenBank/DDBJ databases">
        <authorList>
            <consortium name="Genoscope - CEA"/>
            <person name="William W."/>
        </authorList>
    </citation>
    <scope>NUCLEOTIDE SEQUENCE [LARGE SCALE GENOMIC DNA]</scope>
</reference>
<gene>
    <name evidence="2" type="ORF">PEVE_00038106</name>
</gene>
<dbReference type="InterPro" id="IPR001875">
    <property type="entry name" value="DED_dom"/>
</dbReference>
<evidence type="ECO:0000259" key="1">
    <source>
        <dbReference type="PROSITE" id="PS50168"/>
    </source>
</evidence>
<organism evidence="2 3">
    <name type="scientific">Porites evermanni</name>
    <dbReference type="NCBI Taxonomy" id="104178"/>
    <lineage>
        <taxon>Eukaryota</taxon>
        <taxon>Metazoa</taxon>
        <taxon>Cnidaria</taxon>
        <taxon>Anthozoa</taxon>
        <taxon>Hexacorallia</taxon>
        <taxon>Scleractinia</taxon>
        <taxon>Fungiina</taxon>
        <taxon>Poritidae</taxon>
        <taxon>Porites</taxon>
    </lineage>
</organism>
<protein>
    <recommendedName>
        <fullName evidence="1">DED domain-containing protein</fullName>
    </recommendedName>
</protein>
<dbReference type="EMBL" id="CALNXI010000064">
    <property type="protein sequence ID" value="CAH3017523.1"/>
    <property type="molecule type" value="Genomic_DNA"/>
</dbReference>
<keyword evidence="3" id="KW-1185">Reference proteome</keyword>
<feature type="domain" description="DED" evidence="1">
    <location>
        <begin position="40"/>
        <end position="124"/>
    </location>
</feature>
<dbReference type="Proteomes" id="UP001159427">
    <property type="component" value="Unassembled WGS sequence"/>
</dbReference>
<dbReference type="SUPFAM" id="SSF47986">
    <property type="entry name" value="DEATH domain"/>
    <property type="match status" value="1"/>
</dbReference>
<accession>A0ABN8LK62</accession>
<name>A0ABN8LK62_9CNID</name>
<evidence type="ECO:0000313" key="3">
    <source>
        <dbReference type="Proteomes" id="UP001159427"/>
    </source>
</evidence>
<dbReference type="InterPro" id="IPR011029">
    <property type="entry name" value="DEATH-like_dom_sf"/>
</dbReference>
<feature type="non-terminal residue" evidence="2">
    <location>
        <position position="1"/>
    </location>
</feature>
<sequence>VLQIPGYYEEKKVKWMAARSGGLSVGRKPSGFPSSQQQAVFKRFILEFVNSLYKDDRKAFRYWCKGFIPGKDLDINVDDDGDIFSLKFIRLLRDHNQLLFDDMSLLKKFLSGVKRIDLLVKLEKAELSIVVGKILERYKKGFYQGSVAGDFYAEVVGLLVSRISQVLEQVRRICGDERVLLYLDGVIREYLLSSESTWSRVTAVLVILAELSAAVDEDVQTTIDLLAESMHKLGGMVRVYDSS</sequence>
<dbReference type="Gene3D" id="1.10.533.10">
    <property type="entry name" value="Death Domain, Fas"/>
    <property type="match status" value="1"/>
</dbReference>
<comment type="caution">
    <text evidence="2">The sequence shown here is derived from an EMBL/GenBank/DDBJ whole genome shotgun (WGS) entry which is preliminary data.</text>
</comment>
<dbReference type="PROSITE" id="PS50168">
    <property type="entry name" value="DED"/>
    <property type="match status" value="1"/>
</dbReference>
<evidence type="ECO:0000313" key="2">
    <source>
        <dbReference type="EMBL" id="CAH3017523.1"/>
    </source>
</evidence>